<evidence type="ECO:0000256" key="1">
    <source>
        <dbReference type="SAM" id="MobiDB-lite"/>
    </source>
</evidence>
<name>A0AAD6RYM8_9AGAR</name>
<dbReference type="EMBL" id="JARJCM010000380">
    <property type="protein sequence ID" value="KAJ7017773.1"/>
    <property type="molecule type" value="Genomic_DNA"/>
</dbReference>
<evidence type="ECO:0000313" key="3">
    <source>
        <dbReference type="EMBL" id="KAJ7017773.1"/>
    </source>
</evidence>
<dbReference type="AlphaFoldDB" id="A0AAD6RYM8"/>
<feature type="region of interest" description="Disordered" evidence="1">
    <location>
        <begin position="89"/>
        <end position="111"/>
    </location>
</feature>
<evidence type="ECO:0000256" key="2">
    <source>
        <dbReference type="SAM" id="Phobius"/>
    </source>
</evidence>
<keyword evidence="4" id="KW-1185">Reference proteome</keyword>
<keyword evidence="2" id="KW-0472">Membrane</keyword>
<keyword evidence="2" id="KW-1133">Transmembrane helix</keyword>
<reference evidence="3" key="1">
    <citation type="submission" date="2023-03" db="EMBL/GenBank/DDBJ databases">
        <title>Massive genome expansion in bonnet fungi (Mycena s.s.) driven by repeated elements and novel gene families across ecological guilds.</title>
        <authorList>
            <consortium name="Lawrence Berkeley National Laboratory"/>
            <person name="Harder C.B."/>
            <person name="Miyauchi S."/>
            <person name="Viragh M."/>
            <person name="Kuo A."/>
            <person name="Thoen E."/>
            <person name="Andreopoulos B."/>
            <person name="Lu D."/>
            <person name="Skrede I."/>
            <person name="Drula E."/>
            <person name="Henrissat B."/>
            <person name="Morin E."/>
            <person name="Kohler A."/>
            <person name="Barry K."/>
            <person name="LaButti K."/>
            <person name="Morin E."/>
            <person name="Salamov A."/>
            <person name="Lipzen A."/>
            <person name="Mereny Z."/>
            <person name="Hegedus B."/>
            <person name="Baldrian P."/>
            <person name="Stursova M."/>
            <person name="Weitz H."/>
            <person name="Taylor A."/>
            <person name="Grigoriev I.V."/>
            <person name="Nagy L.G."/>
            <person name="Martin F."/>
            <person name="Kauserud H."/>
        </authorList>
    </citation>
    <scope>NUCLEOTIDE SEQUENCE</scope>
    <source>
        <strain evidence="3">CBHHK200</strain>
    </source>
</reference>
<keyword evidence="2" id="KW-0812">Transmembrane</keyword>
<gene>
    <name evidence="3" type="ORF">C8F04DRAFT_1199964</name>
</gene>
<organism evidence="3 4">
    <name type="scientific">Mycena alexandri</name>
    <dbReference type="NCBI Taxonomy" id="1745969"/>
    <lineage>
        <taxon>Eukaryota</taxon>
        <taxon>Fungi</taxon>
        <taxon>Dikarya</taxon>
        <taxon>Basidiomycota</taxon>
        <taxon>Agaricomycotina</taxon>
        <taxon>Agaricomycetes</taxon>
        <taxon>Agaricomycetidae</taxon>
        <taxon>Agaricales</taxon>
        <taxon>Marasmiineae</taxon>
        <taxon>Mycenaceae</taxon>
        <taxon>Mycena</taxon>
    </lineage>
</organism>
<sequence length="111" mass="12730">MCIKRIQPEFRRKSQGSRSGPKLVYCSQQLVLIAMVAMGLVQLLLEFPLPYAYHPCPQRRKGLWSEGAFCEVYSDSGLVIRLVTAKQRCDDDDDNSPIQYQRREASRLHGN</sequence>
<protein>
    <submittedName>
        <fullName evidence="3">Uncharacterized protein</fullName>
    </submittedName>
</protein>
<proteinExistence type="predicted"/>
<evidence type="ECO:0000313" key="4">
    <source>
        <dbReference type="Proteomes" id="UP001218188"/>
    </source>
</evidence>
<dbReference type="Proteomes" id="UP001218188">
    <property type="component" value="Unassembled WGS sequence"/>
</dbReference>
<comment type="caution">
    <text evidence="3">The sequence shown here is derived from an EMBL/GenBank/DDBJ whole genome shotgun (WGS) entry which is preliminary data.</text>
</comment>
<feature type="transmembrane region" description="Helical" evidence="2">
    <location>
        <begin position="21"/>
        <end position="45"/>
    </location>
</feature>
<accession>A0AAD6RYM8</accession>
<feature type="compositionally biased region" description="Basic and acidic residues" evidence="1">
    <location>
        <begin position="101"/>
        <end position="111"/>
    </location>
</feature>